<dbReference type="SUPFAM" id="SSF63829">
    <property type="entry name" value="Calcium-dependent phosphotriesterase"/>
    <property type="match status" value="1"/>
</dbReference>
<evidence type="ECO:0000256" key="1">
    <source>
        <dbReference type="ARBA" id="ARBA00022729"/>
    </source>
</evidence>
<dbReference type="InterPro" id="IPR006311">
    <property type="entry name" value="TAT_signal"/>
</dbReference>
<evidence type="ECO:0000313" key="4">
    <source>
        <dbReference type="Proteomes" id="UP000837803"/>
    </source>
</evidence>
<accession>A0ABM9B1U5</accession>
<proteinExistence type="predicted"/>
<reference evidence="3" key="1">
    <citation type="submission" date="2021-12" db="EMBL/GenBank/DDBJ databases">
        <authorList>
            <person name="Rodrigo-Torres L."/>
            <person name="Arahal R. D."/>
            <person name="Lucena T."/>
        </authorList>
    </citation>
    <scope>NUCLEOTIDE SEQUENCE</scope>
    <source>
        <strain evidence="3">CECT 8419</strain>
    </source>
</reference>
<keyword evidence="2" id="KW-0325">Glycoprotein</keyword>
<dbReference type="PANTHER" id="PTHR10680:SF38">
    <property type="entry name" value="BLL1368 PROTEIN"/>
    <property type="match status" value="1"/>
</dbReference>
<dbReference type="EMBL" id="CAKLPZ010000002">
    <property type="protein sequence ID" value="CAH1000898.1"/>
    <property type="molecule type" value="Genomic_DNA"/>
</dbReference>
<dbReference type="RefSeq" id="WP_238750861.1">
    <property type="nucleotide sequence ID" value="NZ_CAKLPZ010000002.1"/>
</dbReference>
<comment type="caution">
    <text evidence="3">The sequence shown here is derived from an EMBL/GenBank/DDBJ whole genome shotgun (WGS) entry which is preliminary data.</text>
</comment>
<evidence type="ECO:0000256" key="2">
    <source>
        <dbReference type="ARBA" id="ARBA00023180"/>
    </source>
</evidence>
<dbReference type="PANTHER" id="PTHR10680">
    <property type="entry name" value="PEPTIDYL-GLYCINE ALPHA-AMIDATING MONOOXYGENASE"/>
    <property type="match status" value="1"/>
</dbReference>
<organism evidence="3 4">
    <name type="scientific">Neolewinella maritima</name>
    <dbReference type="NCBI Taxonomy" id="1383882"/>
    <lineage>
        <taxon>Bacteria</taxon>
        <taxon>Pseudomonadati</taxon>
        <taxon>Bacteroidota</taxon>
        <taxon>Saprospiria</taxon>
        <taxon>Saprospirales</taxon>
        <taxon>Lewinellaceae</taxon>
        <taxon>Neolewinella</taxon>
    </lineage>
</organism>
<protein>
    <recommendedName>
        <fullName evidence="5">Twin-arginine translocation signal domain-containing protein</fullName>
    </recommendedName>
</protein>
<evidence type="ECO:0008006" key="5">
    <source>
        <dbReference type="Google" id="ProtNLM"/>
    </source>
</evidence>
<keyword evidence="4" id="KW-1185">Reference proteome</keyword>
<dbReference type="Gene3D" id="2.120.10.30">
    <property type="entry name" value="TolB, C-terminal domain"/>
    <property type="match status" value="1"/>
</dbReference>
<evidence type="ECO:0000313" key="3">
    <source>
        <dbReference type="EMBL" id="CAH1000898.1"/>
    </source>
</evidence>
<keyword evidence="1" id="KW-0732">Signal</keyword>
<sequence length="340" mass="37665">MPTAPRRNFLKKASLLGAAAMTTPLPSRPLRSALDGPTVGQGDFRYTVDKGWGALDPVSQPLQHCHEMELDDRGRLLCSTVARDFNVLAYSKDGKLLDSWQLDLTEPHGFSKAGQGSDQTFWITDSADGRVLNLDPDGRVIRELSVPPDLIPEGQQFKPTETAIAASGEVYVADGYGSNQIFHFDATGRLKQVFGGPDHFDCCHGIVVDDRRGGEELLITSRAKQEFQRWSMDGKFLSTRKLPGLQICRPVIAGEHTLFAVIVTDSWWSYDGMIAVLDKDFNVVSLPGGSEVTKQTDFTDVKQDGQTFMNPHDVCADGDGNLYIPQWYSGRTYPIRLRRV</sequence>
<name>A0ABM9B1U5_9BACT</name>
<dbReference type="InterPro" id="IPR011042">
    <property type="entry name" value="6-blade_b-propeller_TolB-like"/>
</dbReference>
<dbReference type="PROSITE" id="PS51318">
    <property type="entry name" value="TAT"/>
    <property type="match status" value="1"/>
</dbReference>
<gene>
    <name evidence="3" type="ORF">LEM8419_01940</name>
</gene>
<dbReference type="InterPro" id="IPR019546">
    <property type="entry name" value="TAT_signal_bac_arc"/>
</dbReference>
<dbReference type="Proteomes" id="UP000837803">
    <property type="component" value="Unassembled WGS sequence"/>
</dbReference>
<dbReference type="NCBIfam" id="TIGR01409">
    <property type="entry name" value="TAT_signal_seq"/>
    <property type="match status" value="1"/>
</dbReference>